<organism evidence="2">
    <name type="scientific">Proteinivorax tanatarense</name>
    <dbReference type="NCBI Taxonomy" id="1260629"/>
    <lineage>
        <taxon>Bacteria</taxon>
        <taxon>Bacillati</taxon>
        <taxon>Bacillota</taxon>
        <taxon>Clostridia</taxon>
        <taxon>Eubacteriales</taxon>
        <taxon>Proteinivoracaceae</taxon>
        <taxon>Proteinivorax</taxon>
    </lineage>
</organism>
<reference evidence="2" key="1">
    <citation type="journal article" date="2013" name="Extremophiles">
        <title>Proteinivorax tanatarense gen. nov., sp. nov., an anaerobic, haloalkaliphilic, proteolytic bacterium isolated from a decaying algal bloom, and proposal of Proteinivoraceae fam. nov.</title>
        <authorList>
            <person name="Kevbrin V."/>
            <person name="Boltyanskaya Y."/>
            <person name="Zhilina T."/>
            <person name="Kolganova T."/>
            <person name="Lavrentjeva E."/>
            <person name="Kuznetsov B."/>
        </authorList>
    </citation>
    <scope>NUCLEOTIDE SEQUENCE</scope>
    <source>
        <strain evidence="2">Z-910T</strain>
    </source>
</reference>
<reference evidence="2" key="2">
    <citation type="submission" date="2024-06" db="EMBL/GenBank/DDBJ databases">
        <authorList>
            <person name="Petrova K.O."/>
            <person name="Toshchakov S.V."/>
            <person name="Boltjanskaja Y.V."/>
            <person name="Kevbrin V."/>
        </authorList>
    </citation>
    <scope>NUCLEOTIDE SEQUENCE</scope>
    <source>
        <strain evidence="2">Z-910T</strain>
    </source>
</reference>
<feature type="transmembrane region" description="Helical" evidence="1">
    <location>
        <begin position="176"/>
        <end position="203"/>
    </location>
</feature>
<gene>
    <name evidence="2" type="ORF">PRVXT_000611</name>
</gene>
<protein>
    <recommendedName>
        <fullName evidence="3">ABC transporter permease</fullName>
    </recommendedName>
</protein>
<sequence>MESNSFERFLVLYKKDIKNLKQESMLLLGFILLAYIFVVYKITITQDERFWVQVGDILFLIVVFMIFIRSFVFIASEWNNNTVFLVKPLPIRGKEFLLAKTMAVSTQAIFLGGICLGFMFLIWHFIVDIEPFYAAYERKIWIILFDFIKLINLFTIVFFSSVVGQLFKRHSQLITIFVFVITLYLIVLLDSAFAQLLGCDYYSLSLPNTYLFLIRTSNSWLSFLFNASFTLMYTIFFFMGAASLYDKKVEEVKND</sequence>
<evidence type="ECO:0000256" key="1">
    <source>
        <dbReference type="SAM" id="Phobius"/>
    </source>
</evidence>
<keyword evidence="1" id="KW-0472">Membrane</keyword>
<proteinExistence type="predicted"/>
<evidence type="ECO:0008006" key="3">
    <source>
        <dbReference type="Google" id="ProtNLM"/>
    </source>
</evidence>
<feature type="transmembrane region" description="Helical" evidence="1">
    <location>
        <begin position="140"/>
        <end position="164"/>
    </location>
</feature>
<dbReference type="RefSeq" id="WP_350344222.1">
    <property type="nucleotide sequence ID" value="NZ_CP158367.1"/>
</dbReference>
<feature type="transmembrane region" description="Helical" evidence="1">
    <location>
        <begin position="24"/>
        <end position="44"/>
    </location>
</feature>
<dbReference type="AlphaFoldDB" id="A0AAU7VNZ7"/>
<keyword evidence="1" id="KW-1133">Transmembrane helix</keyword>
<dbReference type="EMBL" id="CP158367">
    <property type="protein sequence ID" value="XBX75478.1"/>
    <property type="molecule type" value="Genomic_DNA"/>
</dbReference>
<evidence type="ECO:0000313" key="2">
    <source>
        <dbReference type="EMBL" id="XBX75478.1"/>
    </source>
</evidence>
<keyword evidence="1" id="KW-0812">Transmembrane</keyword>
<feature type="transmembrane region" description="Helical" evidence="1">
    <location>
        <begin position="223"/>
        <end position="245"/>
    </location>
</feature>
<name>A0AAU7VNZ7_9FIRM</name>
<accession>A0AAU7VNZ7</accession>
<feature type="transmembrane region" description="Helical" evidence="1">
    <location>
        <begin position="50"/>
        <end position="75"/>
    </location>
</feature>
<feature type="transmembrane region" description="Helical" evidence="1">
    <location>
        <begin position="96"/>
        <end position="120"/>
    </location>
</feature>